<dbReference type="Gene3D" id="2.60.40.740">
    <property type="match status" value="1"/>
</dbReference>
<proteinExistence type="predicted"/>
<sequence>MSKIMKKISGLALAVILALTMVMPVAAAAKSLPSESDTATITVTGIEAGAKVTAYRIVKPVYTAGGGYSGYEAFKSGSIANVQNPTAAEIFALAGETAELTDNIVMTRNGNDYQATVGAGTWMVLVEGNGKSLAKVYNPMIVSAAYKNNTLNDGSVSGTDNWTLAEGQTVAKATEPTVTKGIVNGEGKEVKGDDKAVGDTVNFVVKSQIPSYGSEYTKVVYKLTDTLSAGLTLKQDSIVVKVDNGDTGTDACTVTPSGQGYEIVFAENYIRNHGQSHVEVTYSATLNEKAVSGYDADTNTVTLDYSTKFDGTTSSKTDKTYHYTFGIDSALTGKSGLTTITKTHEIIKVNANEYTQKTYTDEEYTEGITGALDGAEFTLYKADGKTVVGTAKSSTTGHLEFIGLDAGSYVLKETKAPSGFKVDATEHTVVITAEYNTDGTLKSHTVTIDGQATSTYAATYNGDGTVKEITKTVEGTSVFKNTTIGELPSTGGMGTYLFTIVGVFIMAVAAGMLIFRRKRG</sequence>
<evidence type="ECO:0000256" key="3">
    <source>
        <dbReference type="ARBA" id="ARBA00022729"/>
    </source>
</evidence>
<feature type="domain" description="Gram-positive cocci surface proteins LPxTG" evidence="7">
    <location>
        <begin position="487"/>
        <end position="520"/>
    </location>
</feature>
<evidence type="ECO:0000313" key="9">
    <source>
        <dbReference type="Proteomes" id="UP001325248"/>
    </source>
</evidence>
<reference evidence="8" key="1">
    <citation type="submission" date="2023-10" db="EMBL/GenBank/DDBJ databases">
        <title>Genome sequence of Blautia coccoides DSM 935.</title>
        <authorList>
            <person name="Boeer T."/>
            <person name="Bengelsdorf F.R."/>
            <person name="Daniel R."/>
            <person name="Poehlein A."/>
        </authorList>
    </citation>
    <scope>NUCLEOTIDE SEQUENCE [LARGE SCALE GENOMIC DNA]</scope>
    <source>
        <strain evidence="8">DSM 935</strain>
    </source>
</reference>
<dbReference type="EMBL" id="CP136422">
    <property type="protein sequence ID" value="WPX73063.1"/>
    <property type="molecule type" value="Genomic_DNA"/>
</dbReference>
<organism evidence="8 9">
    <name type="scientific">Blautia producta</name>
    <dbReference type="NCBI Taxonomy" id="33035"/>
    <lineage>
        <taxon>Bacteria</taxon>
        <taxon>Bacillati</taxon>
        <taxon>Bacillota</taxon>
        <taxon>Clostridia</taxon>
        <taxon>Lachnospirales</taxon>
        <taxon>Lachnospiraceae</taxon>
        <taxon>Blautia</taxon>
    </lineage>
</organism>
<keyword evidence="5" id="KW-0472">Membrane</keyword>
<evidence type="ECO:0000313" key="8">
    <source>
        <dbReference type="EMBL" id="WPX73063.1"/>
    </source>
</evidence>
<dbReference type="SUPFAM" id="SSF49478">
    <property type="entry name" value="Cna protein B-type domain"/>
    <property type="match status" value="1"/>
</dbReference>
<evidence type="ECO:0000256" key="2">
    <source>
        <dbReference type="ARBA" id="ARBA00022525"/>
    </source>
</evidence>
<dbReference type="InterPro" id="IPR041033">
    <property type="entry name" value="SpaA_PFL_dom_1"/>
</dbReference>
<evidence type="ECO:0000256" key="1">
    <source>
        <dbReference type="ARBA" id="ARBA00022512"/>
    </source>
</evidence>
<dbReference type="NCBIfam" id="TIGR01167">
    <property type="entry name" value="LPXTG_anchor"/>
    <property type="match status" value="1"/>
</dbReference>
<dbReference type="InterPro" id="IPR032334">
    <property type="entry name" value="GramPos_pilinBB"/>
</dbReference>
<dbReference type="Pfam" id="PF16569">
    <property type="entry name" value="GramPos_pilinBB"/>
    <property type="match status" value="1"/>
</dbReference>
<keyword evidence="5" id="KW-0812">Transmembrane</keyword>
<dbReference type="Gene3D" id="2.60.40.10">
    <property type="entry name" value="Immunoglobulins"/>
    <property type="match status" value="1"/>
</dbReference>
<keyword evidence="2" id="KW-0964">Secreted</keyword>
<evidence type="ECO:0000259" key="7">
    <source>
        <dbReference type="PROSITE" id="PS50847"/>
    </source>
</evidence>
<dbReference type="InterPro" id="IPR026466">
    <property type="entry name" value="Fim_isopep_form_D2_dom"/>
</dbReference>
<dbReference type="Proteomes" id="UP001325248">
    <property type="component" value="Chromosome"/>
</dbReference>
<dbReference type="InterPro" id="IPR019931">
    <property type="entry name" value="LPXTG_anchor"/>
</dbReference>
<dbReference type="PROSITE" id="PS50847">
    <property type="entry name" value="GRAM_POS_ANCHORING"/>
    <property type="match status" value="1"/>
</dbReference>
<dbReference type="Pfam" id="PF00746">
    <property type="entry name" value="Gram_pos_anchor"/>
    <property type="match status" value="1"/>
</dbReference>
<keyword evidence="9" id="KW-1185">Reference proteome</keyword>
<keyword evidence="5" id="KW-1133">Transmembrane helix</keyword>
<feature type="signal peptide" evidence="6">
    <location>
        <begin position="1"/>
        <end position="27"/>
    </location>
</feature>
<dbReference type="Pfam" id="PF17802">
    <property type="entry name" value="SpaA"/>
    <property type="match status" value="1"/>
</dbReference>
<protein>
    <submittedName>
        <fullName evidence="8">Trypsin-resistant surface T6 protein</fullName>
    </submittedName>
</protein>
<feature type="chain" id="PRO_5045702402" evidence="6">
    <location>
        <begin position="28"/>
        <end position="520"/>
    </location>
</feature>
<evidence type="ECO:0000256" key="5">
    <source>
        <dbReference type="SAM" id="Phobius"/>
    </source>
</evidence>
<keyword evidence="1" id="KW-0134">Cell wall</keyword>
<dbReference type="NCBIfam" id="TIGR04226">
    <property type="entry name" value="RrgB_K2N_iso_D2"/>
    <property type="match status" value="1"/>
</dbReference>
<feature type="transmembrane region" description="Helical" evidence="5">
    <location>
        <begin position="496"/>
        <end position="515"/>
    </location>
</feature>
<keyword evidence="3 6" id="KW-0732">Signal</keyword>
<evidence type="ECO:0000256" key="6">
    <source>
        <dbReference type="SAM" id="SignalP"/>
    </source>
</evidence>
<evidence type="ECO:0000256" key="4">
    <source>
        <dbReference type="ARBA" id="ARBA00023088"/>
    </source>
</evidence>
<keyword evidence="4" id="KW-0572">Peptidoglycan-anchor</keyword>
<accession>A0ABZ0U774</accession>
<gene>
    <name evidence="8" type="primary">tee6</name>
    <name evidence="8" type="ORF">BLCOC_14040</name>
</gene>
<name>A0ABZ0U774_9FIRM</name>
<dbReference type="InterPro" id="IPR013783">
    <property type="entry name" value="Ig-like_fold"/>
</dbReference>